<sequence length="243" mass="26633">MWPVLQVAPCGSAHVNEKEGVQTRKRKPRSAEMSTKNRRSGGGHNQHTRHQQQQMAVIDNQNCNADDSNVSPSSNQHLQIGNILHSVYQQHHHQAQSLNEQHQDHLNNMAAYSNHFPDHDSSLIIAADEGVYAKSALSTNPIILSTFQPQHNDVASIMSSLNNPSSAFAMVSSSDVLHPSPNAISMMSTVPQVQETPIYFTCAQNMSKQSDGCVETLNRTISNGNSNAVAKNTNQKGLVLLNH</sequence>
<evidence type="ECO:0000313" key="3">
    <source>
        <dbReference type="WBParaSite" id="jg10565"/>
    </source>
</evidence>
<name>A0A915CMJ7_9BILA</name>
<accession>A0A915CMJ7</accession>
<evidence type="ECO:0000256" key="1">
    <source>
        <dbReference type="SAM" id="MobiDB-lite"/>
    </source>
</evidence>
<feature type="compositionally biased region" description="Basic residues" evidence="1">
    <location>
        <begin position="36"/>
        <end position="50"/>
    </location>
</feature>
<reference evidence="3" key="1">
    <citation type="submission" date="2022-11" db="UniProtKB">
        <authorList>
            <consortium name="WormBaseParasite"/>
        </authorList>
    </citation>
    <scope>IDENTIFICATION</scope>
</reference>
<protein>
    <submittedName>
        <fullName evidence="3">Uncharacterized protein</fullName>
    </submittedName>
</protein>
<proteinExistence type="predicted"/>
<feature type="region of interest" description="Disordered" evidence="1">
    <location>
        <begin position="13"/>
        <end position="54"/>
    </location>
</feature>
<keyword evidence="2" id="KW-1185">Reference proteome</keyword>
<dbReference type="WBParaSite" id="jg10565">
    <property type="protein sequence ID" value="jg10565"/>
    <property type="gene ID" value="jg10565"/>
</dbReference>
<dbReference type="Proteomes" id="UP000887574">
    <property type="component" value="Unplaced"/>
</dbReference>
<organism evidence="2 3">
    <name type="scientific">Ditylenchus dipsaci</name>
    <dbReference type="NCBI Taxonomy" id="166011"/>
    <lineage>
        <taxon>Eukaryota</taxon>
        <taxon>Metazoa</taxon>
        <taxon>Ecdysozoa</taxon>
        <taxon>Nematoda</taxon>
        <taxon>Chromadorea</taxon>
        <taxon>Rhabditida</taxon>
        <taxon>Tylenchina</taxon>
        <taxon>Tylenchomorpha</taxon>
        <taxon>Sphaerularioidea</taxon>
        <taxon>Anguinidae</taxon>
        <taxon>Anguininae</taxon>
        <taxon>Ditylenchus</taxon>
    </lineage>
</organism>
<evidence type="ECO:0000313" key="2">
    <source>
        <dbReference type="Proteomes" id="UP000887574"/>
    </source>
</evidence>
<dbReference type="AlphaFoldDB" id="A0A915CMJ7"/>